<evidence type="ECO:0000256" key="2">
    <source>
        <dbReference type="SAM" id="SignalP"/>
    </source>
</evidence>
<gene>
    <name evidence="3" type="ORF">HYH03_006161</name>
</gene>
<dbReference type="EMBL" id="JAEHOE010000023">
    <property type="protein sequence ID" value="KAG2495561.1"/>
    <property type="molecule type" value="Genomic_DNA"/>
</dbReference>
<feature type="region of interest" description="Disordered" evidence="1">
    <location>
        <begin position="120"/>
        <end position="162"/>
    </location>
</feature>
<name>A0A835Y7F1_9CHLO</name>
<reference evidence="3" key="1">
    <citation type="journal article" date="2020" name="bioRxiv">
        <title>Comparative genomics of Chlamydomonas.</title>
        <authorList>
            <person name="Craig R.J."/>
            <person name="Hasan A.R."/>
            <person name="Ness R.W."/>
            <person name="Keightley P.D."/>
        </authorList>
    </citation>
    <scope>NUCLEOTIDE SEQUENCE</scope>
    <source>
        <strain evidence="3">CCAP 11/70</strain>
    </source>
</reference>
<protein>
    <submittedName>
        <fullName evidence="3">Uncharacterized protein</fullName>
    </submittedName>
</protein>
<keyword evidence="2" id="KW-0732">Signal</keyword>
<accession>A0A835Y7F1</accession>
<feature type="chain" id="PRO_5032769701" evidence="2">
    <location>
        <begin position="29"/>
        <end position="216"/>
    </location>
</feature>
<organism evidence="3 4">
    <name type="scientific">Edaphochlamys debaryana</name>
    <dbReference type="NCBI Taxonomy" id="47281"/>
    <lineage>
        <taxon>Eukaryota</taxon>
        <taxon>Viridiplantae</taxon>
        <taxon>Chlorophyta</taxon>
        <taxon>core chlorophytes</taxon>
        <taxon>Chlorophyceae</taxon>
        <taxon>CS clade</taxon>
        <taxon>Chlamydomonadales</taxon>
        <taxon>Chlamydomonadales incertae sedis</taxon>
        <taxon>Edaphochlamys</taxon>
    </lineage>
</organism>
<proteinExistence type="predicted"/>
<dbReference type="Proteomes" id="UP000612055">
    <property type="component" value="Unassembled WGS sequence"/>
</dbReference>
<feature type="signal peptide" evidence="2">
    <location>
        <begin position="1"/>
        <end position="28"/>
    </location>
</feature>
<sequence length="216" mass="21438">MHLRPGPSDQRASRLLAALLLRAGAAAAAAGGGWGWGMHEPSATSLYTGDSGAGEEVEAGEVQQGATPCRGGERCCSRPLSPSRPPKDSPRQHERPGLGLGEQDLGLLTSAPRARSCSCSSGGGCDGPAATTAPSDTWAGRALGSRPTANPSRAQSITDSASHVSGRALAAAACDTALDLCSGSAASAAAGAAPLPPDWDTEWQADLDAAAAGGLE</sequence>
<evidence type="ECO:0000313" key="3">
    <source>
        <dbReference type="EMBL" id="KAG2495561.1"/>
    </source>
</evidence>
<feature type="compositionally biased region" description="Basic and acidic residues" evidence="1">
    <location>
        <begin position="85"/>
        <end position="96"/>
    </location>
</feature>
<dbReference type="AlphaFoldDB" id="A0A835Y7F1"/>
<evidence type="ECO:0000256" key="1">
    <source>
        <dbReference type="SAM" id="MobiDB-lite"/>
    </source>
</evidence>
<feature type="region of interest" description="Disordered" evidence="1">
    <location>
        <begin position="46"/>
        <end position="104"/>
    </location>
</feature>
<evidence type="ECO:0000313" key="4">
    <source>
        <dbReference type="Proteomes" id="UP000612055"/>
    </source>
</evidence>
<keyword evidence="4" id="KW-1185">Reference proteome</keyword>
<feature type="compositionally biased region" description="Polar residues" evidence="1">
    <location>
        <begin position="147"/>
        <end position="162"/>
    </location>
</feature>
<comment type="caution">
    <text evidence="3">The sequence shown here is derived from an EMBL/GenBank/DDBJ whole genome shotgun (WGS) entry which is preliminary data.</text>
</comment>